<feature type="region of interest" description="Disordered" evidence="1">
    <location>
        <begin position="42"/>
        <end position="71"/>
    </location>
</feature>
<name>A0A6A5WVF9_9PLEO</name>
<evidence type="ECO:0008006" key="4">
    <source>
        <dbReference type="Google" id="ProtNLM"/>
    </source>
</evidence>
<dbReference type="AlphaFoldDB" id="A0A6A5WVF9"/>
<dbReference type="EMBL" id="ML977566">
    <property type="protein sequence ID" value="KAF2004729.1"/>
    <property type="molecule type" value="Genomic_DNA"/>
</dbReference>
<feature type="compositionally biased region" description="Acidic residues" evidence="1">
    <location>
        <begin position="250"/>
        <end position="259"/>
    </location>
</feature>
<keyword evidence="3" id="KW-1185">Reference proteome</keyword>
<accession>A0A6A5WVF9</accession>
<dbReference type="SUPFAM" id="SSF47954">
    <property type="entry name" value="Cyclin-like"/>
    <property type="match status" value="1"/>
</dbReference>
<dbReference type="OrthoDB" id="3877279at2759"/>
<feature type="compositionally biased region" description="Basic and acidic residues" evidence="1">
    <location>
        <begin position="52"/>
        <end position="71"/>
    </location>
</feature>
<evidence type="ECO:0000256" key="1">
    <source>
        <dbReference type="SAM" id="MobiDB-lite"/>
    </source>
</evidence>
<sequence length="298" mass="32905">MALALELEHGIISPAASPIGSVYSDDLSDEELDRYFANYVPLSNLPTPPPPHHQDEKEGSDRYSREGGYDHETPGLEESAAYLANLMNPPADVGITETALNVLKLPVEIVAFAACILDRVRTETKEAPLCPPWEAEWWIFAALALAQNFLEDCHWTTRQWVSMAVGMGLELTLKKLSRCKTTILEILDWGLMKITSKMVEAKLRVLHQNEYEAFVAKVGAGVSGTGATVSDLAHDTSTTRREPSQRGGAGEEEQEEAQEEKEKVARDRPQSTLKLDRKLDGKGRGVWLNGLQTPEPSP</sequence>
<reference evidence="2" key="1">
    <citation type="journal article" date="2020" name="Stud. Mycol.">
        <title>101 Dothideomycetes genomes: a test case for predicting lifestyles and emergence of pathogens.</title>
        <authorList>
            <person name="Haridas S."/>
            <person name="Albert R."/>
            <person name="Binder M."/>
            <person name="Bloem J."/>
            <person name="Labutti K."/>
            <person name="Salamov A."/>
            <person name="Andreopoulos B."/>
            <person name="Baker S."/>
            <person name="Barry K."/>
            <person name="Bills G."/>
            <person name="Bluhm B."/>
            <person name="Cannon C."/>
            <person name="Castanera R."/>
            <person name="Culley D."/>
            <person name="Daum C."/>
            <person name="Ezra D."/>
            <person name="Gonzalez J."/>
            <person name="Henrissat B."/>
            <person name="Kuo A."/>
            <person name="Liang C."/>
            <person name="Lipzen A."/>
            <person name="Lutzoni F."/>
            <person name="Magnuson J."/>
            <person name="Mondo S."/>
            <person name="Nolan M."/>
            <person name="Ohm R."/>
            <person name="Pangilinan J."/>
            <person name="Park H.-J."/>
            <person name="Ramirez L."/>
            <person name="Alfaro M."/>
            <person name="Sun H."/>
            <person name="Tritt A."/>
            <person name="Yoshinaga Y."/>
            <person name="Zwiers L.-H."/>
            <person name="Turgeon B."/>
            <person name="Goodwin S."/>
            <person name="Spatafora J."/>
            <person name="Crous P."/>
            <person name="Grigoriev I."/>
        </authorList>
    </citation>
    <scope>NUCLEOTIDE SEQUENCE</scope>
    <source>
        <strain evidence="2">CBS 123094</strain>
    </source>
</reference>
<dbReference type="InterPro" id="IPR036915">
    <property type="entry name" value="Cyclin-like_sf"/>
</dbReference>
<dbReference type="Proteomes" id="UP000799779">
    <property type="component" value="Unassembled WGS sequence"/>
</dbReference>
<gene>
    <name evidence="2" type="ORF">P154DRAFT_531296</name>
</gene>
<protein>
    <recommendedName>
        <fullName evidence="4">Cyclin N-terminal domain-containing protein</fullName>
    </recommendedName>
</protein>
<feature type="compositionally biased region" description="Basic and acidic residues" evidence="1">
    <location>
        <begin position="260"/>
        <end position="283"/>
    </location>
</feature>
<proteinExistence type="predicted"/>
<dbReference type="CDD" id="cd20557">
    <property type="entry name" value="CYCLIN_ScPCL1-like"/>
    <property type="match status" value="1"/>
</dbReference>
<organism evidence="2 3">
    <name type="scientific">Amniculicola lignicola CBS 123094</name>
    <dbReference type="NCBI Taxonomy" id="1392246"/>
    <lineage>
        <taxon>Eukaryota</taxon>
        <taxon>Fungi</taxon>
        <taxon>Dikarya</taxon>
        <taxon>Ascomycota</taxon>
        <taxon>Pezizomycotina</taxon>
        <taxon>Dothideomycetes</taxon>
        <taxon>Pleosporomycetidae</taxon>
        <taxon>Pleosporales</taxon>
        <taxon>Amniculicolaceae</taxon>
        <taxon>Amniculicola</taxon>
    </lineage>
</organism>
<evidence type="ECO:0000313" key="3">
    <source>
        <dbReference type="Proteomes" id="UP000799779"/>
    </source>
</evidence>
<evidence type="ECO:0000313" key="2">
    <source>
        <dbReference type="EMBL" id="KAF2004729.1"/>
    </source>
</evidence>
<feature type="compositionally biased region" description="Basic and acidic residues" evidence="1">
    <location>
        <begin position="232"/>
        <end position="244"/>
    </location>
</feature>
<feature type="region of interest" description="Disordered" evidence="1">
    <location>
        <begin position="227"/>
        <end position="298"/>
    </location>
</feature>